<evidence type="ECO:0000256" key="9">
    <source>
        <dbReference type="ARBA" id="ARBA00023170"/>
    </source>
</evidence>
<evidence type="ECO:0000256" key="6">
    <source>
        <dbReference type="ARBA" id="ARBA00022989"/>
    </source>
</evidence>
<evidence type="ECO:0000313" key="18">
    <source>
        <dbReference type="RefSeq" id="XP_019489120.1"/>
    </source>
</evidence>
<dbReference type="GO" id="GO:0016020">
    <property type="term" value="C:membrane"/>
    <property type="evidence" value="ECO:0007669"/>
    <property type="project" value="UniProtKB-SubCell"/>
</dbReference>
<keyword evidence="6 15" id="KW-1133">Transmembrane helix</keyword>
<dbReference type="GeneID" id="109377268"/>
<dbReference type="InterPro" id="IPR017452">
    <property type="entry name" value="GPCR_Rhodpsn_7TM"/>
</dbReference>
<dbReference type="Pfam" id="PF05296">
    <property type="entry name" value="TAS2R"/>
    <property type="match status" value="1"/>
</dbReference>
<evidence type="ECO:0000256" key="4">
    <source>
        <dbReference type="ARBA" id="ARBA00022606"/>
    </source>
</evidence>
<keyword evidence="17" id="KW-1185">Reference proteome</keyword>
<evidence type="ECO:0000256" key="10">
    <source>
        <dbReference type="ARBA" id="ARBA00023180"/>
    </source>
</evidence>
<organism evidence="17 18">
    <name type="scientific">Hipposideros armiger</name>
    <name type="common">Great Himalayan leaf-nosed bat</name>
    <dbReference type="NCBI Taxonomy" id="186990"/>
    <lineage>
        <taxon>Eukaryota</taxon>
        <taxon>Metazoa</taxon>
        <taxon>Chordata</taxon>
        <taxon>Craniata</taxon>
        <taxon>Vertebrata</taxon>
        <taxon>Euteleostomi</taxon>
        <taxon>Mammalia</taxon>
        <taxon>Eutheria</taxon>
        <taxon>Laurasiatheria</taxon>
        <taxon>Chiroptera</taxon>
        <taxon>Yinpterochiroptera</taxon>
        <taxon>Rhinolophoidea</taxon>
        <taxon>Hipposideridae</taxon>
        <taxon>Hipposideros</taxon>
    </lineage>
</organism>
<feature type="transmembrane region" description="Helical" evidence="15">
    <location>
        <begin position="184"/>
        <end position="208"/>
    </location>
</feature>
<dbReference type="InterPro" id="IPR007960">
    <property type="entry name" value="TAS2R"/>
</dbReference>
<keyword evidence="9 14" id="KW-0675">Receptor</keyword>
<keyword evidence="5 14" id="KW-0812">Transmembrane</keyword>
<dbReference type="PANTHER" id="PTHR11394:SF31">
    <property type="entry name" value="TASTE RECEPTOR TYPE 2 MEMBER 8"/>
    <property type="match status" value="1"/>
</dbReference>
<name>A0A8B7QLX5_HIPAR</name>
<evidence type="ECO:0000256" key="15">
    <source>
        <dbReference type="SAM" id="Phobius"/>
    </source>
</evidence>
<evidence type="ECO:0000256" key="1">
    <source>
        <dbReference type="ARBA" id="ARBA00004141"/>
    </source>
</evidence>
<evidence type="ECO:0000256" key="2">
    <source>
        <dbReference type="ARBA" id="ARBA00007376"/>
    </source>
</evidence>
<feature type="transmembrane region" description="Helical" evidence="15">
    <location>
        <begin position="12"/>
        <end position="34"/>
    </location>
</feature>
<keyword evidence="4 14" id="KW-0716">Sensory transduction</keyword>
<feature type="transmembrane region" description="Helical" evidence="15">
    <location>
        <begin position="86"/>
        <end position="108"/>
    </location>
</feature>
<feature type="transmembrane region" description="Helical" evidence="15">
    <location>
        <begin position="129"/>
        <end position="150"/>
    </location>
</feature>
<evidence type="ECO:0000256" key="12">
    <source>
        <dbReference type="ARBA" id="ARBA00024847"/>
    </source>
</evidence>
<comment type="function">
    <text evidence="12">Receptor that may play a role in the perception of bitterness and is gustducin-linked. May play a role in sensing the chemical composition of the gastrointestinal content. The activity of this receptor may stimulate alpha gustducin, mediate PLC-beta-2 activation and lead to the gating of TRPM5.</text>
</comment>
<dbReference type="FunFam" id="1.20.1070.10:FF:000042">
    <property type="entry name" value="Taste receptor type 2 member 7"/>
    <property type="match status" value="1"/>
</dbReference>
<feature type="transmembrane region" description="Helical" evidence="15">
    <location>
        <begin position="239"/>
        <end position="259"/>
    </location>
</feature>
<dbReference type="PROSITE" id="PS50262">
    <property type="entry name" value="G_PROTEIN_RECEP_F1_2"/>
    <property type="match status" value="1"/>
</dbReference>
<evidence type="ECO:0000313" key="17">
    <source>
        <dbReference type="Proteomes" id="UP000694851"/>
    </source>
</evidence>
<evidence type="ECO:0000256" key="13">
    <source>
        <dbReference type="RuleBase" id="RU004423"/>
    </source>
</evidence>
<dbReference type="OrthoDB" id="8876749at2759"/>
<dbReference type="GO" id="GO:0033038">
    <property type="term" value="F:bitter taste receptor activity"/>
    <property type="evidence" value="ECO:0007669"/>
    <property type="project" value="InterPro"/>
</dbReference>
<dbReference type="KEGG" id="hai:109377268"/>
<gene>
    <name evidence="18" type="primary">LOC109377268</name>
</gene>
<feature type="transmembrane region" description="Helical" evidence="15">
    <location>
        <begin position="46"/>
        <end position="71"/>
    </location>
</feature>
<evidence type="ECO:0000256" key="11">
    <source>
        <dbReference type="ARBA" id="ARBA00023224"/>
    </source>
</evidence>
<feature type="domain" description="G-protein coupled receptors family 1 profile" evidence="16">
    <location>
        <begin position="23"/>
        <end position="284"/>
    </location>
</feature>
<keyword evidence="7 14" id="KW-0297">G-protein coupled receptor</keyword>
<dbReference type="GO" id="GO:0004930">
    <property type="term" value="F:G protein-coupled receptor activity"/>
    <property type="evidence" value="ECO:0007669"/>
    <property type="project" value="UniProtKB-KW"/>
</dbReference>
<comment type="subcellular location">
    <subcellularLocation>
        <location evidence="1 14">Membrane</location>
        <topology evidence="1 14">Multi-pass membrane protein</topology>
    </subcellularLocation>
</comment>
<protein>
    <recommendedName>
        <fullName evidence="14">Taste receptor type 2</fullName>
    </recommendedName>
</protein>
<reference evidence="18" key="1">
    <citation type="submission" date="2025-08" db="UniProtKB">
        <authorList>
            <consortium name="RefSeq"/>
        </authorList>
    </citation>
    <scope>IDENTIFICATION</scope>
    <source>
        <tissue evidence="18">Muscle</tissue>
    </source>
</reference>
<evidence type="ECO:0000256" key="7">
    <source>
        <dbReference type="ARBA" id="ARBA00023040"/>
    </source>
</evidence>
<keyword evidence="8 14" id="KW-0472">Membrane</keyword>
<evidence type="ECO:0000256" key="14">
    <source>
        <dbReference type="RuleBase" id="RU004424"/>
    </source>
</evidence>
<dbReference type="PANTHER" id="PTHR11394">
    <property type="entry name" value="TASTE RECEPTOR TYPE 2"/>
    <property type="match status" value="1"/>
</dbReference>
<evidence type="ECO:0000256" key="3">
    <source>
        <dbReference type="ARBA" id="ARBA00022480"/>
    </source>
</evidence>
<dbReference type="AlphaFoldDB" id="A0A8B7QLX5"/>
<comment type="similarity">
    <text evidence="2 13">Belongs to the G-protein coupled receptor T2R family.</text>
</comment>
<keyword evidence="10" id="KW-0325">Glycoprotein</keyword>
<evidence type="ECO:0000256" key="8">
    <source>
        <dbReference type="ARBA" id="ARBA00023136"/>
    </source>
</evidence>
<dbReference type="Proteomes" id="UP000694851">
    <property type="component" value="Unplaced"/>
</dbReference>
<dbReference type="RefSeq" id="XP_019489120.1">
    <property type="nucleotide sequence ID" value="XM_019633575.1"/>
</dbReference>
<evidence type="ECO:0000259" key="16">
    <source>
        <dbReference type="PROSITE" id="PS50262"/>
    </source>
</evidence>
<keyword evidence="11 14" id="KW-0807">Transducer</keyword>
<evidence type="ECO:0000256" key="5">
    <source>
        <dbReference type="ARBA" id="ARBA00022692"/>
    </source>
</evidence>
<dbReference type="Gene3D" id="1.20.1070.10">
    <property type="entry name" value="Rhodopsin 7-helix transmembrane proteins"/>
    <property type="match status" value="1"/>
</dbReference>
<dbReference type="SUPFAM" id="SSF81321">
    <property type="entry name" value="Family A G protein-coupled receptor-like"/>
    <property type="match status" value="1"/>
</dbReference>
<sequence>MLSTEDNIFMIIITGESLIGLLGNGYIGLVNWIDWIKKKKISSVDYILIGLAISRICLLCVMVLNGFIVVFYPDVYKDDKLKIVDIFWTLTNYLSMWFASCLNVVYFLKIANFSHPFFLWLKWRIDRMLHWILLVCLTISLLSGLVLTMISNCNSEFFNIAKHKNNFTELFHVSKIQYFSVLSLFNLLAIVPLTVSLISFVLLILSLWRHTKQMKLSVTGCRNPSTQAHVGAMKTVTSFLFLLFLYYLASLLVTFSYRVKEGKLAVMFGEIIAILYPSGHSLILIIGNNKLRQAAVRMLRCGKTACVM</sequence>
<accession>A0A8B7QLX5</accession>
<proteinExistence type="inferred from homology"/>
<keyword evidence="3 14" id="KW-0919">Taste</keyword>
<feature type="transmembrane region" description="Helical" evidence="15">
    <location>
        <begin position="265"/>
        <end position="287"/>
    </location>
</feature>